<name>A0AAD5WIN2_PARTN</name>
<keyword evidence="6 12" id="KW-0735">Signal-anchor</keyword>
<keyword evidence="5" id="KW-0812">Transmembrane</keyword>
<dbReference type="GO" id="GO:0046872">
    <property type="term" value="F:metal ion binding"/>
    <property type="evidence" value="ECO:0007669"/>
    <property type="project" value="UniProtKB-KW"/>
</dbReference>
<evidence type="ECO:0000256" key="1">
    <source>
        <dbReference type="ARBA" id="ARBA00004606"/>
    </source>
</evidence>
<evidence type="ECO:0000256" key="12">
    <source>
        <dbReference type="RuleBase" id="RU363127"/>
    </source>
</evidence>
<evidence type="ECO:0000256" key="5">
    <source>
        <dbReference type="ARBA" id="ARBA00022692"/>
    </source>
</evidence>
<keyword evidence="9" id="KW-0325">Glycoprotein</keyword>
<dbReference type="PANTHER" id="PTHR10896">
    <property type="entry name" value="GALACTOSYLGALACTOSYLXYLOSYLPROTEIN 3-BETA-GLUCURONOSYLTRANSFERASE BETA-1,3-GLUCURONYLTRANSFERASE"/>
    <property type="match status" value="1"/>
</dbReference>
<dbReference type="InterPro" id="IPR029044">
    <property type="entry name" value="Nucleotide-diphossugar_trans"/>
</dbReference>
<comment type="caution">
    <text evidence="14">The sequence shown here is derived from an EMBL/GenBank/DDBJ whole genome shotgun (WGS) entry which is preliminary data.</text>
</comment>
<protein>
    <recommendedName>
        <fullName evidence="3 12">Galactosylgalactosylxylosylprotein 3-beta-glucuronosyltransferase</fullName>
        <ecNumber evidence="3 12">2.4.1.135</ecNumber>
    </recommendedName>
</protein>
<keyword evidence="13" id="KW-0175">Coiled coil</keyword>
<evidence type="ECO:0000256" key="9">
    <source>
        <dbReference type="ARBA" id="ARBA00023180"/>
    </source>
</evidence>
<dbReference type="AlphaFoldDB" id="A0AAD5WIN2"/>
<comment type="pathway">
    <text evidence="12">Protein modification; protein glycosylation.</text>
</comment>
<comment type="similarity">
    <text evidence="2 12">Belongs to the glycosyltransferase 43 family.</text>
</comment>
<evidence type="ECO:0000256" key="2">
    <source>
        <dbReference type="ARBA" id="ARBA00007706"/>
    </source>
</evidence>
<dbReference type="GO" id="GO:0050650">
    <property type="term" value="P:chondroitin sulfate proteoglycan biosynthetic process"/>
    <property type="evidence" value="ECO:0007669"/>
    <property type="project" value="TreeGrafter"/>
</dbReference>
<evidence type="ECO:0000256" key="11">
    <source>
        <dbReference type="PIRSR" id="PIRSR605027-3"/>
    </source>
</evidence>
<keyword evidence="8" id="KW-0472">Membrane</keyword>
<dbReference type="SUPFAM" id="SSF53448">
    <property type="entry name" value="Nucleotide-diphospho-sugar transferases"/>
    <property type="match status" value="1"/>
</dbReference>
<evidence type="ECO:0000256" key="13">
    <source>
        <dbReference type="SAM" id="Coils"/>
    </source>
</evidence>
<evidence type="ECO:0000256" key="4">
    <source>
        <dbReference type="ARBA" id="ARBA00022679"/>
    </source>
</evidence>
<evidence type="ECO:0000256" key="7">
    <source>
        <dbReference type="ARBA" id="ARBA00022989"/>
    </source>
</evidence>
<dbReference type="Gene3D" id="3.90.550.10">
    <property type="entry name" value="Spore Coat Polysaccharide Biosynthesis Protein SpsA, Chain A"/>
    <property type="match status" value="1"/>
</dbReference>
<dbReference type="EC" id="2.4.1.135" evidence="3 12"/>
<keyword evidence="11 12" id="KW-0479">Metal-binding</keyword>
<keyword evidence="7" id="KW-1133">Transmembrane helix</keyword>
<feature type="coiled-coil region" evidence="13">
    <location>
        <begin position="118"/>
        <end position="166"/>
    </location>
</feature>
<dbReference type="EMBL" id="JAHQIW010007058">
    <property type="protein sequence ID" value="KAJ1371899.1"/>
    <property type="molecule type" value="Genomic_DNA"/>
</dbReference>
<dbReference type="GO" id="GO:0000139">
    <property type="term" value="C:Golgi membrane"/>
    <property type="evidence" value="ECO:0007669"/>
    <property type="project" value="UniProtKB-SubCell"/>
</dbReference>
<evidence type="ECO:0000313" key="14">
    <source>
        <dbReference type="EMBL" id="KAJ1371899.1"/>
    </source>
</evidence>
<sequence length="301" mass="34217">MGPREQLSLRVVLKGLIACLGNLSSAARRADAVYLFRYFLKIRQGRRAAGRSTPRNVALDSVTVVAASRLGTTQAASAGAFDVAVDMGSSIFDRWWFRAFAAVALFFVCQLCYMISRVQNLDEEKITVEAEIQTLERKRDNLLMEIATKEREIVRLDRREQQLEVLVRDRLRLAGTDRQAVPMIYFVTPTGFRPTQKADLTRLSYTLSHVPNLHWIVVEDSDVTSDSIADILRRSRLPYTHLNSKTPPAMKMRPLDPSWYLPRGVTQRNTALAWLRTQLSKAKSGAVYFGDDDNTYDLRLF</sequence>
<feature type="binding site" evidence="11">
    <location>
        <position position="293"/>
    </location>
    <ligand>
        <name>Mn(2+)</name>
        <dbReference type="ChEBI" id="CHEBI:29035"/>
    </ligand>
</feature>
<dbReference type="PANTHER" id="PTHR10896:SF65">
    <property type="entry name" value="GALACTOSYLGALACTOSYLXYLOSYLPROTEIN 3-BETA-GLUCURONOSYLTRANSFERASE 3"/>
    <property type="match status" value="1"/>
</dbReference>
<dbReference type="GO" id="GO:0005975">
    <property type="term" value="P:carbohydrate metabolic process"/>
    <property type="evidence" value="ECO:0007669"/>
    <property type="project" value="TreeGrafter"/>
</dbReference>
<accession>A0AAD5WIN2</accession>
<keyword evidence="12" id="KW-0333">Golgi apparatus</keyword>
<dbReference type="Pfam" id="PF03360">
    <property type="entry name" value="Glyco_transf_43"/>
    <property type="match status" value="1"/>
</dbReference>
<dbReference type="Proteomes" id="UP001196413">
    <property type="component" value="Unassembled WGS sequence"/>
</dbReference>
<evidence type="ECO:0000256" key="3">
    <source>
        <dbReference type="ARBA" id="ARBA00012641"/>
    </source>
</evidence>
<dbReference type="InterPro" id="IPR005027">
    <property type="entry name" value="Glyco_trans_43"/>
</dbReference>
<dbReference type="GO" id="GO:0015018">
    <property type="term" value="F:galactosylgalactosylxylosylprotein 3-beta-glucuronosyltransferase activity"/>
    <property type="evidence" value="ECO:0007669"/>
    <property type="project" value="UniProtKB-UniRule"/>
</dbReference>
<organism evidence="14 15">
    <name type="scientific">Parelaphostrongylus tenuis</name>
    <name type="common">Meningeal worm</name>
    <dbReference type="NCBI Taxonomy" id="148309"/>
    <lineage>
        <taxon>Eukaryota</taxon>
        <taxon>Metazoa</taxon>
        <taxon>Ecdysozoa</taxon>
        <taxon>Nematoda</taxon>
        <taxon>Chromadorea</taxon>
        <taxon>Rhabditida</taxon>
        <taxon>Rhabditina</taxon>
        <taxon>Rhabditomorpha</taxon>
        <taxon>Strongyloidea</taxon>
        <taxon>Metastrongylidae</taxon>
        <taxon>Parelaphostrongylus</taxon>
    </lineage>
</organism>
<comment type="subcellular location">
    <subcellularLocation>
        <location evidence="12">Golgi apparatus membrane</location>
        <topology evidence="12">Single-pass type II membrane protein</topology>
    </subcellularLocation>
    <subcellularLocation>
        <location evidence="1">Membrane</location>
        <topology evidence="1">Single-pass type II membrane protein</topology>
    </subcellularLocation>
</comment>
<keyword evidence="4 12" id="KW-0808">Transferase</keyword>
<keyword evidence="15" id="KW-1185">Reference proteome</keyword>
<reference evidence="14" key="1">
    <citation type="submission" date="2021-06" db="EMBL/GenBank/DDBJ databases">
        <title>Parelaphostrongylus tenuis whole genome reference sequence.</title>
        <authorList>
            <person name="Garwood T.J."/>
            <person name="Larsen P.A."/>
            <person name="Fountain-Jones N.M."/>
            <person name="Garbe J.R."/>
            <person name="Macchietto M.G."/>
            <person name="Kania S.A."/>
            <person name="Gerhold R.W."/>
            <person name="Richards J.E."/>
            <person name="Wolf T.M."/>
        </authorList>
    </citation>
    <scope>NUCLEOTIDE SEQUENCE</scope>
    <source>
        <strain evidence="14">MNPRO001-30</strain>
        <tissue evidence="14">Meninges</tissue>
    </source>
</reference>
<gene>
    <name evidence="14" type="ORF">KIN20_033934</name>
</gene>
<keyword evidence="11 12" id="KW-0464">Manganese</keyword>
<evidence type="ECO:0000256" key="10">
    <source>
        <dbReference type="ARBA" id="ARBA00047979"/>
    </source>
</evidence>
<evidence type="ECO:0000256" key="6">
    <source>
        <dbReference type="ARBA" id="ARBA00022968"/>
    </source>
</evidence>
<evidence type="ECO:0000256" key="8">
    <source>
        <dbReference type="ARBA" id="ARBA00023136"/>
    </source>
</evidence>
<evidence type="ECO:0000313" key="15">
    <source>
        <dbReference type="Proteomes" id="UP001196413"/>
    </source>
</evidence>
<proteinExistence type="inferred from homology"/>
<comment type="catalytic activity">
    <reaction evidence="10 12">
        <text>3-O-(beta-D-galactosyl-(1-&gt;3)-beta-D-galactosyl-(1-&gt;4)-beta-D-xylosyl)-L-seryl-[protein] + UDP-alpha-D-glucuronate = 3-O-(beta-D-GlcA-(1-&gt;3)-beta-D-Gal-(1-&gt;3)-beta-D-Gal-(1-&gt;4)-beta-D-Xyl)-L-seryl-[protein] + UDP + H(+)</text>
        <dbReference type="Rhea" id="RHEA:24168"/>
        <dbReference type="Rhea" id="RHEA-COMP:12571"/>
        <dbReference type="Rhea" id="RHEA-COMP:12573"/>
        <dbReference type="ChEBI" id="CHEBI:15378"/>
        <dbReference type="ChEBI" id="CHEBI:58052"/>
        <dbReference type="ChEBI" id="CHEBI:58223"/>
        <dbReference type="ChEBI" id="CHEBI:132090"/>
        <dbReference type="ChEBI" id="CHEBI:132093"/>
        <dbReference type="EC" id="2.4.1.135"/>
    </reaction>
</comment>
<comment type="cofactor">
    <cofactor evidence="11 12">
        <name>Mn(2+)</name>
        <dbReference type="ChEBI" id="CHEBI:29035"/>
    </cofactor>
</comment>